<dbReference type="InterPro" id="IPR000305">
    <property type="entry name" value="GIY-YIG_endonuc"/>
</dbReference>
<protein>
    <recommendedName>
        <fullName evidence="1">GIY-YIG domain-containing protein</fullName>
    </recommendedName>
</protein>
<evidence type="ECO:0000259" key="1">
    <source>
        <dbReference type="PROSITE" id="PS50164"/>
    </source>
</evidence>
<reference evidence="2" key="1">
    <citation type="submission" date="2019-05" db="EMBL/GenBank/DDBJ databases">
        <title>Whole genome sequencing of Pseudanabaena catenata USMAC16.</title>
        <authorList>
            <person name="Khan Z."/>
            <person name="Omar W.M."/>
            <person name="Convey P."/>
            <person name="Merican F."/>
            <person name="Najimudin N."/>
        </authorList>
    </citation>
    <scope>NUCLEOTIDE SEQUENCE</scope>
    <source>
        <strain evidence="2">USMAC16</strain>
    </source>
</reference>
<evidence type="ECO:0000313" key="2">
    <source>
        <dbReference type="EMBL" id="MDG3495012.1"/>
    </source>
</evidence>
<dbReference type="AlphaFoldDB" id="A0A9X4RIC3"/>
<comment type="caution">
    <text evidence="2">The sequence shown here is derived from an EMBL/GenBank/DDBJ whole genome shotgun (WGS) entry which is preliminary data.</text>
</comment>
<dbReference type="InterPro" id="IPR035901">
    <property type="entry name" value="GIY-YIG_endonuc_sf"/>
</dbReference>
<name>A0A9X4RIC3_9CYAN</name>
<keyword evidence="3" id="KW-1185">Reference proteome</keyword>
<evidence type="ECO:0000313" key="3">
    <source>
        <dbReference type="Proteomes" id="UP001152872"/>
    </source>
</evidence>
<gene>
    <name evidence="2" type="ORF">FEV09_10630</name>
</gene>
<dbReference type="RefSeq" id="WP_009627118.1">
    <property type="nucleotide sequence ID" value="NZ_VBTY01000076.1"/>
</dbReference>
<accession>A0A9X4RIC3</accession>
<organism evidence="2 3">
    <name type="scientific">Pseudanabaena catenata USMAC16</name>
    <dbReference type="NCBI Taxonomy" id="1855837"/>
    <lineage>
        <taxon>Bacteria</taxon>
        <taxon>Bacillati</taxon>
        <taxon>Cyanobacteriota</taxon>
        <taxon>Cyanophyceae</taxon>
        <taxon>Pseudanabaenales</taxon>
        <taxon>Pseudanabaenaceae</taxon>
        <taxon>Pseudanabaena</taxon>
    </lineage>
</organism>
<dbReference type="SUPFAM" id="SSF82771">
    <property type="entry name" value="GIY-YIG endonuclease"/>
    <property type="match status" value="1"/>
</dbReference>
<proteinExistence type="predicted"/>
<sequence length="166" mass="19762">MPIDFAARRDSVNTLSQFNVKRFILSPENWRNYPNRTNLNWNKIQFLPENANQIPDNQKGIYSFVVSANIAQHPDCSYLFYVGKTVDQNFKARYKQYLYEERKRKPRMHVLDMLKLWENYLWFCYVPIDDDVLISQLEDDLIEAFLPPVNRQFPVTISDIITGIFS</sequence>
<dbReference type="Proteomes" id="UP001152872">
    <property type="component" value="Unassembled WGS sequence"/>
</dbReference>
<dbReference type="EMBL" id="VBTY01000076">
    <property type="protein sequence ID" value="MDG3495012.1"/>
    <property type="molecule type" value="Genomic_DNA"/>
</dbReference>
<feature type="domain" description="GIY-YIG" evidence="1">
    <location>
        <begin position="57"/>
        <end position="151"/>
    </location>
</feature>
<dbReference type="PROSITE" id="PS50164">
    <property type="entry name" value="GIY_YIG"/>
    <property type="match status" value="1"/>
</dbReference>